<dbReference type="EC" id="3.1.4.37" evidence="3"/>
<comment type="similarity">
    <text evidence="2">Belongs to the 2H phosphoesterase superfamily. CPD1 family.</text>
</comment>
<dbReference type="OrthoDB" id="514292at2759"/>
<dbReference type="Pfam" id="PF07823">
    <property type="entry name" value="CPDase"/>
    <property type="match status" value="1"/>
</dbReference>
<dbReference type="STRING" id="1789683.A0A1X7R9S2"/>
<comment type="function">
    <text evidence="1">Involved in the metabolism of ADP-ribose 1',2'-cyclic phosphate which is produced as a consequence of tRNA splicing.</text>
</comment>
<dbReference type="GO" id="GO:0009187">
    <property type="term" value="P:cyclic nucleotide metabolic process"/>
    <property type="evidence" value="ECO:0007669"/>
    <property type="project" value="TreeGrafter"/>
</dbReference>
<dbReference type="GO" id="GO:0004113">
    <property type="term" value="F:2',3'-cyclic-nucleotide 3'-phosphodiesterase activity"/>
    <property type="evidence" value="ECO:0007669"/>
    <property type="project" value="UniProtKB-EC"/>
</dbReference>
<dbReference type="SUPFAM" id="SSF55144">
    <property type="entry name" value="LigT-like"/>
    <property type="match status" value="1"/>
</dbReference>
<dbReference type="EMBL" id="FXLY01000011">
    <property type="protein sequence ID" value="SMN22385.1"/>
    <property type="molecule type" value="Genomic_DNA"/>
</dbReference>
<proteinExistence type="inferred from homology"/>
<dbReference type="PANTHER" id="PTHR28141:SF1">
    <property type="entry name" value="2',3'-CYCLIC-NUCLEOTIDE 3'-PHOSPHODIESTERASE"/>
    <property type="match status" value="1"/>
</dbReference>
<sequence length="218" mass="25073">MSIALWFCPQQGSTYYELLKQLIISMQTLFPSSIPFEPHVTIATNLKCENKDDVNKILTSCVAAIRSIEKQLRDVHTLPLVSFDSCSIKKQYFQKVILNCKPNKYLLGLEKIMTEMYSSQPSLNEGEQKIFRPHVSLLYSDVTPVSQAYVRMIEQRIEDTLDLRLNTVSNTGQLTQDEQVKWEFSRESPLGWNIPGTFKVVKCEGPVYEWEVLGRTDI</sequence>
<dbReference type="AlphaFoldDB" id="A0A1X7R9S2"/>
<gene>
    <name evidence="5" type="ORF">KASA_0H01859G</name>
</gene>
<dbReference type="Proteomes" id="UP000196158">
    <property type="component" value="Unassembled WGS sequence"/>
</dbReference>
<keyword evidence="6" id="KW-1185">Reference proteome</keyword>
<accession>A0A1X7R9S2</accession>
<protein>
    <recommendedName>
        <fullName evidence="4">2',3'-cyclic-nucleotide 3'-phosphodiesterase</fullName>
        <ecNumber evidence="3">3.1.4.37</ecNumber>
    </recommendedName>
</protein>
<dbReference type="PANTHER" id="PTHR28141">
    <property type="entry name" value="2',3'-CYCLIC-NUCLEOTIDE 3'-PHOSPHODIESTERASE"/>
    <property type="match status" value="1"/>
</dbReference>
<name>A0A1X7R9S2_9SACH</name>
<evidence type="ECO:0000256" key="3">
    <source>
        <dbReference type="ARBA" id="ARBA00012317"/>
    </source>
</evidence>
<evidence type="ECO:0000313" key="6">
    <source>
        <dbReference type="Proteomes" id="UP000196158"/>
    </source>
</evidence>
<dbReference type="InterPro" id="IPR009097">
    <property type="entry name" value="Cyclic_Pdiesterase"/>
</dbReference>
<evidence type="ECO:0000256" key="1">
    <source>
        <dbReference type="ARBA" id="ARBA00003831"/>
    </source>
</evidence>
<evidence type="ECO:0000256" key="2">
    <source>
        <dbReference type="ARBA" id="ARBA00006037"/>
    </source>
</evidence>
<dbReference type="Gene3D" id="3.90.1140.10">
    <property type="entry name" value="Cyclic phosphodiesterase"/>
    <property type="match status" value="1"/>
</dbReference>
<reference evidence="5 6" key="1">
    <citation type="submission" date="2017-04" db="EMBL/GenBank/DDBJ databases">
        <authorList>
            <person name="Afonso C.L."/>
            <person name="Miller P.J."/>
            <person name="Scott M.A."/>
            <person name="Spackman E."/>
            <person name="Goraichik I."/>
            <person name="Dimitrov K.M."/>
            <person name="Suarez D.L."/>
            <person name="Swayne D.E."/>
        </authorList>
    </citation>
    <scope>NUCLEOTIDE SEQUENCE [LARGE SCALE GENOMIC DNA]</scope>
</reference>
<dbReference type="InterPro" id="IPR012386">
    <property type="entry name" value="Cyclic-nucl_3Pdiesterase"/>
</dbReference>
<evidence type="ECO:0000313" key="5">
    <source>
        <dbReference type="EMBL" id="SMN22385.1"/>
    </source>
</evidence>
<organism evidence="5 6">
    <name type="scientific">Maudiozyma saulgeensis</name>
    <dbReference type="NCBI Taxonomy" id="1789683"/>
    <lineage>
        <taxon>Eukaryota</taxon>
        <taxon>Fungi</taxon>
        <taxon>Dikarya</taxon>
        <taxon>Ascomycota</taxon>
        <taxon>Saccharomycotina</taxon>
        <taxon>Saccharomycetes</taxon>
        <taxon>Saccharomycetales</taxon>
        <taxon>Saccharomycetaceae</taxon>
        <taxon>Maudiozyma</taxon>
    </lineage>
</organism>
<evidence type="ECO:0000256" key="4">
    <source>
        <dbReference type="ARBA" id="ARBA00014478"/>
    </source>
</evidence>